<evidence type="ECO:0000313" key="3">
    <source>
        <dbReference type="Proteomes" id="UP000827549"/>
    </source>
</evidence>
<keyword evidence="3" id="KW-1185">Reference proteome</keyword>
<reference evidence="2" key="1">
    <citation type="submission" date="2023-10" db="EMBL/GenBank/DDBJ databases">
        <authorList>
            <person name="Noh H."/>
        </authorList>
    </citation>
    <scope>NUCLEOTIDE SEQUENCE</scope>
    <source>
        <strain evidence="2">DUCC4014</strain>
    </source>
</reference>
<gene>
    <name evidence="2" type="primary">fmp521</name>
    <name evidence="2" type="ORF">LOC62_01G001215</name>
</gene>
<feature type="compositionally biased region" description="Basic and acidic residues" evidence="1">
    <location>
        <begin position="78"/>
        <end position="119"/>
    </location>
</feature>
<feature type="region of interest" description="Disordered" evidence="1">
    <location>
        <begin position="1"/>
        <end position="119"/>
    </location>
</feature>
<feature type="compositionally biased region" description="Basic and acidic residues" evidence="1">
    <location>
        <begin position="42"/>
        <end position="58"/>
    </location>
</feature>
<accession>A0AAF0Y0N4</accession>
<feature type="compositionally biased region" description="Acidic residues" evidence="1">
    <location>
        <begin position="59"/>
        <end position="68"/>
    </location>
</feature>
<feature type="compositionally biased region" description="Basic and acidic residues" evidence="1">
    <location>
        <begin position="20"/>
        <end position="33"/>
    </location>
</feature>
<proteinExistence type="predicted"/>
<evidence type="ECO:0000313" key="2">
    <source>
        <dbReference type="EMBL" id="WOO77647.1"/>
    </source>
</evidence>
<dbReference type="AlphaFoldDB" id="A0AAF0Y0N4"/>
<evidence type="ECO:0000256" key="1">
    <source>
        <dbReference type="SAM" id="MobiDB-lite"/>
    </source>
</evidence>
<feature type="compositionally biased region" description="Basic and acidic residues" evidence="1">
    <location>
        <begin position="131"/>
        <end position="190"/>
    </location>
</feature>
<dbReference type="GeneID" id="87804472"/>
<sequence length="352" mass="39229">MAKEVAKRQPARPVPHTVHKHPEGTAAAHEERAPLPAVLLGAEDKVHEQDADGGRRQSDDEECQEEEAERVVSSVAKQAREHKVELDKRRAEGEDTANDSRRNRLEVPRDGRDLSWDRVDAHRVREATVLHAEEVACNGERQREQEPEQKDGEDGAERHGAGCLGKDKEQVEHADDRKRHNREQRGREDEVGLPGLTAEGRENARRDRKHEGDRYHADELGAVADHDREQHWAVGGTEHLAVDELPSIVLLNVLGKVDSVVAVDILGHCAVEDHGDHEGEEADNDERVDEREPVDLGVKDVKVAVPAEPPRNIALDKLDRNSFVCESDSLYGAFTKQFGVVSLLTIESTDRG</sequence>
<organism evidence="2 3">
    <name type="scientific">Vanrija pseudolonga</name>
    <dbReference type="NCBI Taxonomy" id="143232"/>
    <lineage>
        <taxon>Eukaryota</taxon>
        <taxon>Fungi</taxon>
        <taxon>Dikarya</taxon>
        <taxon>Basidiomycota</taxon>
        <taxon>Agaricomycotina</taxon>
        <taxon>Tremellomycetes</taxon>
        <taxon>Trichosporonales</taxon>
        <taxon>Trichosporonaceae</taxon>
        <taxon>Vanrija</taxon>
    </lineage>
</organism>
<dbReference type="Proteomes" id="UP000827549">
    <property type="component" value="Chromosome 1"/>
</dbReference>
<dbReference type="EMBL" id="CP086714">
    <property type="protein sequence ID" value="WOO77647.1"/>
    <property type="molecule type" value="Genomic_DNA"/>
</dbReference>
<feature type="compositionally biased region" description="Basic and acidic residues" evidence="1">
    <location>
        <begin position="199"/>
        <end position="215"/>
    </location>
</feature>
<name>A0AAF0Y0N4_9TREE</name>
<feature type="region of interest" description="Disordered" evidence="1">
    <location>
        <begin position="131"/>
        <end position="215"/>
    </location>
</feature>
<dbReference type="RefSeq" id="XP_062623679.1">
    <property type="nucleotide sequence ID" value="XM_062767695.1"/>
</dbReference>
<protein>
    <submittedName>
        <fullName evidence="2">Uncharacterized protein</fullName>
    </submittedName>
</protein>